<dbReference type="OrthoDB" id="9765680at2"/>
<dbReference type="GO" id="GO:0006631">
    <property type="term" value="P:fatty acid metabolic process"/>
    <property type="evidence" value="ECO:0007669"/>
    <property type="project" value="TreeGrafter"/>
</dbReference>
<comment type="caution">
    <text evidence="6">The sequence shown here is derived from an EMBL/GenBank/DDBJ whole genome shotgun (WGS) entry which is preliminary data.</text>
</comment>
<accession>A0A2T1DZJ6</accession>
<evidence type="ECO:0000256" key="2">
    <source>
        <dbReference type="ARBA" id="ARBA00022598"/>
    </source>
</evidence>
<feature type="region of interest" description="Disordered" evidence="3">
    <location>
        <begin position="108"/>
        <end position="138"/>
    </location>
</feature>
<name>A0A2T1DZJ6_9CYAN</name>
<dbReference type="GO" id="GO:0008756">
    <property type="term" value="F:o-succinylbenzoate-CoA ligase activity"/>
    <property type="evidence" value="ECO:0007669"/>
    <property type="project" value="UniProtKB-EC"/>
</dbReference>
<evidence type="ECO:0000313" key="6">
    <source>
        <dbReference type="EMBL" id="PSB25920.1"/>
    </source>
</evidence>
<dbReference type="PROSITE" id="PS00455">
    <property type="entry name" value="AMP_BINDING"/>
    <property type="match status" value="1"/>
</dbReference>
<gene>
    <name evidence="6" type="ORF">C7B82_21520</name>
</gene>
<dbReference type="Gene3D" id="3.40.50.12780">
    <property type="entry name" value="N-terminal domain of ligase-like"/>
    <property type="match status" value="1"/>
</dbReference>
<dbReference type="Proteomes" id="UP000239576">
    <property type="component" value="Unassembled WGS sequence"/>
</dbReference>
<feature type="compositionally biased region" description="Basic and acidic residues" evidence="3">
    <location>
        <begin position="117"/>
        <end position="132"/>
    </location>
</feature>
<evidence type="ECO:0000259" key="4">
    <source>
        <dbReference type="Pfam" id="PF00501"/>
    </source>
</evidence>
<dbReference type="PANTHER" id="PTHR43201:SF5">
    <property type="entry name" value="MEDIUM-CHAIN ACYL-COA LIGASE ACSF2, MITOCHONDRIAL"/>
    <property type="match status" value="1"/>
</dbReference>
<sequence length="529" mass="58202">MADLLTHLRQRSGDDWLVGYDSQEFFALVERLLGELRSRPNSDTPLTILLAERDPLAFLVYFVAAYVGNCNIVLANPDWVDAEWHQVWKLMQPDLLWGEAAAGRGERGAGGAAACSELKRPDTRHPTPDTRHPTPHILIPTGGTSGKIRFVIHTWETLMASVQGFREYFGVDQINSFCVLPLYHVSGLMQFLRSFTTGGHLVILPFKAVEAGDRGLIDPETFFLSLVPTQLQRLLNHDGLGDDRESEVKSQKVGTRSQNSKLSSLLARRATQNSPTWLSRFHTVLLGGAPAWSDLLDRARNHRIRLAPTYGMTETASQIATLKPDDFLNGYTNSGQVLPHAQITIRDTSGEILKADQIGNVTIQAASLSWGYFPPLSLTHHTVRLSAPVEATPPPPPSFQPDDLGYLDTNGYLHIVGRQSDKIITGGENVFPAEVEAAIRSTALVQDICVIGVSDRQWGQAITAVYVPINAATPTVTIQAALNDKLSKFKCPKHWITVDQLPRNAQGKVNRPHVEAIAKAWLSTAATID</sequence>
<dbReference type="AlphaFoldDB" id="A0A2T1DZJ6"/>
<comment type="similarity">
    <text evidence="1">Belongs to the ATP-dependent AMP-binding enzyme family.</text>
</comment>
<keyword evidence="7" id="KW-1185">Reference proteome</keyword>
<keyword evidence="2 6" id="KW-0436">Ligase</keyword>
<dbReference type="GO" id="GO:0031956">
    <property type="term" value="F:medium-chain fatty acid-CoA ligase activity"/>
    <property type="evidence" value="ECO:0007669"/>
    <property type="project" value="TreeGrafter"/>
</dbReference>
<dbReference type="InterPro" id="IPR025110">
    <property type="entry name" value="AMP-bd_C"/>
</dbReference>
<organism evidence="6 7">
    <name type="scientific">Stenomitos frigidus ULC18</name>
    <dbReference type="NCBI Taxonomy" id="2107698"/>
    <lineage>
        <taxon>Bacteria</taxon>
        <taxon>Bacillati</taxon>
        <taxon>Cyanobacteriota</taxon>
        <taxon>Cyanophyceae</taxon>
        <taxon>Leptolyngbyales</taxon>
        <taxon>Leptolyngbyaceae</taxon>
        <taxon>Stenomitos</taxon>
    </lineage>
</organism>
<evidence type="ECO:0000256" key="1">
    <source>
        <dbReference type="ARBA" id="ARBA00006432"/>
    </source>
</evidence>
<dbReference type="InterPro" id="IPR020845">
    <property type="entry name" value="AMP-binding_CS"/>
</dbReference>
<dbReference type="EC" id="6.2.1.26" evidence="6"/>
<evidence type="ECO:0000259" key="5">
    <source>
        <dbReference type="Pfam" id="PF13193"/>
    </source>
</evidence>
<evidence type="ECO:0000256" key="3">
    <source>
        <dbReference type="SAM" id="MobiDB-lite"/>
    </source>
</evidence>
<dbReference type="Pfam" id="PF13193">
    <property type="entry name" value="AMP-binding_C"/>
    <property type="match status" value="1"/>
</dbReference>
<dbReference type="PANTHER" id="PTHR43201">
    <property type="entry name" value="ACYL-COA SYNTHETASE"/>
    <property type="match status" value="1"/>
</dbReference>
<reference evidence="6 7" key="2">
    <citation type="submission" date="2018-03" db="EMBL/GenBank/DDBJ databases">
        <title>The ancient ancestry and fast evolution of plastids.</title>
        <authorList>
            <person name="Moore K.R."/>
            <person name="Magnabosco C."/>
            <person name="Momper L."/>
            <person name="Gold D.A."/>
            <person name="Bosak T."/>
            <person name="Fournier G.P."/>
        </authorList>
    </citation>
    <scope>NUCLEOTIDE SEQUENCE [LARGE SCALE GENOMIC DNA]</scope>
    <source>
        <strain evidence="6 7">ULC18</strain>
    </source>
</reference>
<dbReference type="InterPro" id="IPR042099">
    <property type="entry name" value="ANL_N_sf"/>
</dbReference>
<dbReference type="Gene3D" id="3.30.300.30">
    <property type="match status" value="1"/>
</dbReference>
<evidence type="ECO:0000313" key="7">
    <source>
        <dbReference type="Proteomes" id="UP000239576"/>
    </source>
</evidence>
<dbReference type="InterPro" id="IPR045851">
    <property type="entry name" value="AMP-bd_C_sf"/>
</dbReference>
<dbReference type="InterPro" id="IPR000873">
    <property type="entry name" value="AMP-dep_synth/lig_dom"/>
</dbReference>
<dbReference type="EMBL" id="PVWK01000118">
    <property type="protein sequence ID" value="PSB25920.1"/>
    <property type="molecule type" value="Genomic_DNA"/>
</dbReference>
<dbReference type="Pfam" id="PF00501">
    <property type="entry name" value="AMP-binding"/>
    <property type="match status" value="1"/>
</dbReference>
<feature type="domain" description="AMP-dependent synthetase/ligase" evidence="4">
    <location>
        <begin position="124"/>
        <end position="373"/>
    </location>
</feature>
<feature type="domain" description="AMP-binding enzyme C-terminal" evidence="5">
    <location>
        <begin position="434"/>
        <end position="508"/>
    </location>
</feature>
<protein>
    <submittedName>
        <fullName evidence="6">2-succinylbenzoate-CoA ligase</fullName>
        <ecNumber evidence="6">6.2.1.26</ecNumber>
    </submittedName>
</protein>
<dbReference type="RefSeq" id="WP_106258473.1">
    <property type="nucleotide sequence ID" value="NZ_CAWNSW010000038.1"/>
</dbReference>
<proteinExistence type="inferred from homology"/>
<dbReference type="SUPFAM" id="SSF56801">
    <property type="entry name" value="Acetyl-CoA synthetase-like"/>
    <property type="match status" value="1"/>
</dbReference>
<reference evidence="7" key="1">
    <citation type="submission" date="2018-02" db="EMBL/GenBank/DDBJ databases">
        <authorList>
            <person name="Moore K."/>
            <person name="Momper L."/>
        </authorList>
    </citation>
    <scope>NUCLEOTIDE SEQUENCE [LARGE SCALE GENOMIC DNA]</scope>
    <source>
        <strain evidence="7">ULC18</strain>
    </source>
</reference>